<gene>
    <name evidence="1" type="ORF">CMUST_00120</name>
</gene>
<protein>
    <submittedName>
        <fullName evidence="1">Uncharacterized protein</fullName>
    </submittedName>
</protein>
<keyword evidence="2" id="KW-1185">Reference proteome</keyword>
<dbReference type="PATRIC" id="fig|571915.4.peg.23"/>
<organism evidence="1 2">
    <name type="scientific">Corynebacterium mustelae</name>
    <dbReference type="NCBI Taxonomy" id="571915"/>
    <lineage>
        <taxon>Bacteria</taxon>
        <taxon>Bacillati</taxon>
        <taxon>Actinomycetota</taxon>
        <taxon>Actinomycetes</taxon>
        <taxon>Mycobacteriales</taxon>
        <taxon>Corynebacteriaceae</taxon>
        <taxon>Corynebacterium</taxon>
    </lineage>
</organism>
<evidence type="ECO:0000313" key="1">
    <source>
        <dbReference type="EMBL" id="AKK04383.1"/>
    </source>
</evidence>
<sequence length="148" mass="16758">MNVEKQTVLTPIGEMEVIPTPDSQIYFLNSGNIFIEIDENLDINSIDFDFITKIVDKSTQFEHEALELLLRTIATTPEKVGLKDTNTCTNFDNKKFIDLPLFTFRDGENWDLLFQECDLPIGAPYGILITGFGEKIVGFENLSDAEVM</sequence>
<proteinExistence type="predicted"/>
<accession>A0A0G3GXW6</accession>
<dbReference type="OrthoDB" id="4462920at2"/>
<dbReference type="AlphaFoldDB" id="A0A0G3GXW6"/>
<name>A0A0G3GXW6_9CORY</name>
<dbReference type="RefSeq" id="WP_047260812.1">
    <property type="nucleotide sequence ID" value="NZ_CP011542.1"/>
</dbReference>
<reference evidence="1 2" key="1">
    <citation type="journal article" date="2015" name="Genome Announc.">
        <title>Complete Genome Sequence of the Type Strain Corynebacterium mustelae DSM 45274, Isolated from Various Tissues of a Male Ferret with Lethal Sepsis.</title>
        <authorList>
            <person name="Ruckert C."/>
            <person name="Eimer J."/>
            <person name="Winkler A."/>
            <person name="Tauch A."/>
        </authorList>
    </citation>
    <scope>NUCLEOTIDE SEQUENCE [LARGE SCALE GENOMIC DNA]</scope>
    <source>
        <strain evidence="1 2">DSM 45274</strain>
    </source>
</reference>
<dbReference type="EMBL" id="CP011542">
    <property type="protein sequence ID" value="AKK04383.1"/>
    <property type="molecule type" value="Genomic_DNA"/>
</dbReference>
<dbReference type="Proteomes" id="UP000035199">
    <property type="component" value="Chromosome"/>
</dbReference>
<evidence type="ECO:0000313" key="2">
    <source>
        <dbReference type="Proteomes" id="UP000035199"/>
    </source>
</evidence>
<reference evidence="2" key="2">
    <citation type="submission" date="2015-05" db="EMBL/GenBank/DDBJ databases">
        <title>Complete genome sequence of Corynebacterium mustelae DSM 45274, isolated from various tissues of a male ferret with lethal sepsis.</title>
        <authorList>
            <person name="Ruckert C."/>
            <person name="Albersmeier A."/>
            <person name="Winkler A."/>
            <person name="Tauch A."/>
        </authorList>
    </citation>
    <scope>NUCLEOTIDE SEQUENCE [LARGE SCALE GENOMIC DNA]</scope>
    <source>
        <strain evidence="2">DSM 45274</strain>
    </source>
</reference>
<dbReference type="KEGG" id="cmv:CMUST_00120"/>